<name>A0ABT9GLP0_9GAMM</name>
<dbReference type="SUPFAM" id="SSF56935">
    <property type="entry name" value="Porins"/>
    <property type="match status" value="1"/>
</dbReference>
<gene>
    <name evidence="2" type="ORF">Q3O59_02405</name>
</gene>
<dbReference type="NCBIfam" id="TIGR02001">
    <property type="entry name" value="gcw_chp"/>
    <property type="match status" value="1"/>
</dbReference>
<dbReference type="Pfam" id="PF09694">
    <property type="entry name" value="Gcw_chp"/>
    <property type="match status" value="1"/>
</dbReference>
<protein>
    <submittedName>
        <fullName evidence="2">TorF family putative porin</fullName>
    </submittedName>
</protein>
<evidence type="ECO:0000313" key="3">
    <source>
        <dbReference type="Proteomes" id="UP001236258"/>
    </source>
</evidence>
<proteinExistence type="predicted"/>
<dbReference type="Proteomes" id="UP001236258">
    <property type="component" value="Unassembled WGS sequence"/>
</dbReference>
<dbReference type="InterPro" id="IPR010239">
    <property type="entry name" value="CHP02001"/>
</dbReference>
<sequence length="201" mass="22285">MKKTLLASALILALGNLSTLQAEEVGISAEVSGMTKYLFRGYKLTNHFHIQGAIEADYQGFYAGFWGTTDQEVGSETNLYLGYGFDLNDSIALDIGVLQYRFDGIDEDYLEYHLGIDFGFASLTFYYDEFDNIYLEASTEFALSDQWSLGLHAGWEDSDESLYDVAISLHYAITDTLTASAFATKKQSGDSTVFFGLTAAF</sequence>
<comment type="caution">
    <text evidence="2">The sequence shown here is derived from an EMBL/GenBank/DDBJ whole genome shotgun (WGS) entry which is preliminary data.</text>
</comment>
<dbReference type="RefSeq" id="WP_305944071.1">
    <property type="nucleotide sequence ID" value="NZ_JAUZVY010000001.1"/>
</dbReference>
<feature type="signal peptide" evidence="1">
    <location>
        <begin position="1"/>
        <end position="22"/>
    </location>
</feature>
<reference evidence="2 3" key="1">
    <citation type="submission" date="2023-08" db="EMBL/GenBank/DDBJ databases">
        <authorList>
            <person name="Joshi A."/>
            <person name="Thite S."/>
        </authorList>
    </citation>
    <scope>NUCLEOTIDE SEQUENCE [LARGE SCALE GENOMIC DNA]</scope>
    <source>
        <strain evidence="2 3">1E1</strain>
    </source>
</reference>
<accession>A0ABT9GLP0</accession>
<feature type="chain" id="PRO_5045645345" evidence="1">
    <location>
        <begin position="23"/>
        <end position="201"/>
    </location>
</feature>
<keyword evidence="1" id="KW-0732">Signal</keyword>
<organism evidence="2 3">
    <name type="scientific">Alkalimonas delamerensis</name>
    <dbReference type="NCBI Taxonomy" id="265981"/>
    <lineage>
        <taxon>Bacteria</taxon>
        <taxon>Pseudomonadati</taxon>
        <taxon>Pseudomonadota</taxon>
        <taxon>Gammaproteobacteria</taxon>
        <taxon>Alkalimonas</taxon>
    </lineage>
</organism>
<keyword evidence="3" id="KW-1185">Reference proteome</keyword>
<evidence type="ECO:0000313" key="2">
    <source>
        <dbReference type="EMBL" id="MDP4527885.1"/>
    </source>
</evidence>
<evidence type="ECO:0000256" key="1">
    <source>
        <dbReference type="SAM" id="SignalP"/>
    </source>
</evidence>
<dbReference type="EMBL" id="JAUZVY010000001">
    <property type="protein sequence ID" value="MDP4527885.1"/>
    <property type="molecule type" value="Genomic_DNA"/>
</dbReference>